<keyword evidence="2" id="KW-0560">Oxidoreductase</keyword>
<evidence type="ECO:0000313" key="3">
    <source>
        <dbReference type="Proteomes" id="UP000320042"/>
    </source>
</evidence>
<protein>
    <submittedName>
        <fullName evidence="2">Antibiotic biosynthesis monooxygenase</fullName>
    </submittedName>
</protein>
<keyword evidence="2" id="KW-0503">Monooxygenase</keyword>
<name>A0A563U7Z7_9SPHI</name>
<sequence length="96" mass="11151">MSVSLLSYLHCRKDAELTLDAELKRLADASKLEPGCLAYELYQYKDDPLNYVIEEEWENEDRLASHMESPHYKSFVRVCPTLLEQAADVKMLTRLV</sequence>
<dbReference type="PROSITE" id="PS51725">
    <property type="entry name" value="ABM"/>
    <property type="match status" value="1"/>
</dbReference>
<evidence type="ECO:0000313" key="2">
    <source>
        <dbReference type="EMBL" id="TWR27501.1"/>
    </source>
</evidence>
<dbReference type="Pfam" id="PF03992">
    <property type="entry name" value="ABM"/>
    <property type="match status" value="1"/>
</dbReference>
<dbReference type="PANTHER" id="PTHR33336">
    <property type="entry name" value="QUINOL MONOOXYGENASE YGIN-RELATED"/>
    <property type="match status" value="1"/>
</dbReference>
<dbReference type="InterPro" id="IPR050744">
    <property type="entry name" value="AI-2_Isomerase_LsrG"/>
</dbReference>
<dbReference type="InterPro" id="IPR007138">
    <property type="entry name" value="ABM_dom"/>
</dbReference>
<dbReference type="RefSeq" id="WP_146382468.1">
    <property type="nucleotide sequence ID" value="NZ_VOEJ01000006.1"/>
</dbReference>
<evidence type="ECO:0000259" key="1">
    <source>
        <dbReference type="PROSITE" id="PS51725"/>
    </source>
</evidence>
<dbReference type="AlphaFoldDB" id="A0A563U7Z7"/>
<organism evidence="2 3">
    <name type="scientific">Mucilaginibacter pallidiroseus</name>
    <dbReference type="NCBI Taxonomy" id="2599295"/>
    <lineage>
        <taxon>Bacteria</taxon>
        <taxon>Pseudomonadati</taxon>
        <taxon>Bacteroidota</taxon>
        <taxon>Sphingobacteriia</taxon>
        <taxon>Sphingobacteriales</taxon>
        <taxon>Sphingobacteriaceae</taxon>
        <taxon>Mucilaginibacter</taxon>
    </lineage>
</organism>
<dbReference type="EMBL" id="VOEJ01000006">
    <property type="protein sequence ID" value="TWR27501.1"/>
    <property type="molecule type" value="Genomic_DNA"/>
</dbReference>
<dbReference type="Proteomes" id="UP000320042">
    <property type="component" value="Unassembled WGS sequence"/>
</dbReference>
<reference evidence="2 3" key="1">
    <citation type="submission" date="2019-07" db="EMBL/GenBank/DDBJ databases">
        <authorList>
            <person name="Kim J."/>
        </authorList>
    </citation>
    <scope>NUCLEOTIDE SEQUENCE [LARGE SCALE GENOMIC DNA]</scope>
    <source>
        <strain evidence="3">dk17</strain>
    </source>
</reference>
<dbReference type="InterPro" id="IPR011008">
    <property type="entry name" value="Dimeric_a/b-barrel"/>
</dbReference>
<dbReference type="Gene3D" id="3.30.70.100">
    <property type="match status" value="1"/>
</dbReference>
<dbReference type="GO" id="GO:0004497">
    <property type="term" value="F:monooxygenase activity"/>
    <property type="evidence" value="ECO:0007669"/>
    <property type="project" value="UniProtKB-KW"/>
</dbReference>
<dbReference type="SUPFAM" id="SSF54909">
    <property type="entry name" value="Dimeric alpha+beta barrel"/>
    <property type="match status" value="1"/>
</dbReference>
<keyword evidence="3" id="KW-1185">Reference proteome</keyword>
<accession>A0A563U7Z7</accession>
<feature type="domain" description="ABM" evidence="1">
    <location>
        <begin position="3"/>
        <end position="91"/>
    </location>
</feature>
<dbReference type="PANTHER" id="PTHR33336:SF15">
    <property type="entry name" value="ABM DOMAIN-CONTAINING PROTEIN"/>
    <property type="match status" value="1"/>
</dbReference>
<proteinExistence type="predicted"/>
<dbReference type="OrthoDB" id="964493at2"/>
<comment type="caution">
    <text evidence="2">The sequence shown here is derived from an EMBL/GenBank/DDBJ whole genome shotgun (WGS) entry which is preliminary data.</text>
</comment>
<gene>
    <name evidence="2" type="ORF">FPZ43_13585</name>
</gene>